<reference evidence="3" key="1">
    <citation type="submission" date="2013-09" db="EMBL/GenBank/DDBJ databases">
        <title>The Genome Sequence of Anopheles maculatus species B.</title>
        <authorList>
            <consortium name="The Broad Institute Genomics Platform"/>
            <person name="Neafsey D.E."/>
            <person name="Besansky N."/>
            <person name="Howell P."/>
            <person name="Walton C."/>
            <person name="Young S.K."/>
            <person name="Zeng Q."/>
            <person name="Gargeya S."/>
            <person name="Fitzgerald M."/>
            <person name="Haas B."/>
            <person name="Abouelleil A."/>
            <person name="Allen A.W."/>
            <person name="Alvarado L."/>
            <person name="Arachchi H.M."/>
            <person name="Berlin A.M."/>
            <person name="Chapman S.B."/>
            <person name="Gainer-Dewar J."/>
            <person name="Goldberg J."/>
            <person name="Griggs A."/>
            <person name="Gujja S."/>
            <person name="Hansen M."/>
            <person name="Howarth C."/>
            <person name="Imamovic A."/>
            <person name="Ireland A."/>
            <person name="Larimer J."/>
            <person name="McCowan C."/>
            <person name="Murphy C."/>
            <person name="Pearson M."/>
            <person name="Poon T.W."/>
            <person name="Priest M."/>
            <person name="Roberts A."/>
            <person name="Saif S."/>
            <person name="Shea T."/>
            <person name="Sisk P."/>
            <person name="Sykes S."/>
            <person name="Wortman J."/>
            <person name="Nusbaum C."/>
            <person name="Birren B."/>
        </authorList>
    </citation>
    <scope>NUCLEOTIDE SEQUENCE [LARGE SCALE GENOMIC DNA]</scope>
    <source>
        <strain evidence="3">maculatus3</strain>
    </source>
</reference>
<dbReference type="AlphaFoldDB" id="A0A182SQN8"/>
<dbReference type="PROSITE" id="PS51257">
    <property type="entry name" value="PROKAR_LIPOPROTEIN"/>
    <property type="match status" value="1"/>
</dbReference>
<evidence type="ECO:0000313" key="2">
    <source>
        <dbReference type="EnsemblMetazoa" id="AMAM011488-PA"/>
    </source>
</evidence>
<dbReference type="EnsemblMetazoa" id="AMAM011488-RA">
    <property type="protein sequence ID" value="AMAM011488-PA"/>
    <property type="gene ID" value="AMAM011488"/>
</dbReference>
<dbReference type="Proteomes" id="UP000075901">
    <property type="component" value="Unassembled WGS sequence"/>
</dbReference>
<protein>
    <submittedName>
        <fullName evidence="2">Uncharacterized protein</fullName>
    </submittedName>
</protein>
<evidence type="ECO:0000256" key="1">
    <source>
        <dbReference type="SAM" id="MobiDB-lite"/>
    </source>
</evidence>
<name>A0A182SQN8_9DIPT</name>
<keyword evidence="3" id="KW-1185">Reference proteome</keyword>
<sequence length="107" mass="10858">MVRGQDGAAPPDDDSIGGNAIALASTALATGSCSFRTKQSVEEKSSIPSFAKPCPSVGGNRAAPGLELELICAGYNSKQQTVHESAKRGNNTETVAEIGSDSCSGTQ</sequence>
<accession>A0A182SQN8</accession>
<dbReference type="VEuPathDB" id="VectorBase:AMAM011488"/>
<proteinExistence type="predicted"/>
<feature type="compositionally biased region" description="Polar residues" evidence="1">
    <location>
        <begin position="83"/>
        <end position="94"/>
    </location>
</feature>
<feature type="region of interest" description="Disordered" evidence="1">
    <location>
        <begin position="83"/>
        <end position="107"/>
    </location>
</feature>
<evidence type="ECO:0000313" key="3">
    <source>
        <dbReference type="Proteomes" id="UP000075901"/>
    </source>
</evidence>
<reference evidence="2" key="2">
    <citation type="submission" date="2020-05" db="UniProtKB">
        <authorList>
            <consortium name="EnsemblMetazoa"/>
        </authorList>
    </citation>
    <scope>IDENTIFICATION</scope>
    <source>
        <strain evidence="2">maculatus3</strain>
    </source>
</reference>
<organism evidence="2 3">
    <name type="scientific">Anopheles maculatus</name>
    <dbReference type="NCBI Taxonomy" id="74869"/>
    <lineage>
        <taxon>Eukaryota</taxon>
        <taxon>Metazoa</taxon>
        <taxon>Ecdysozoa</taxon>
        <taxon>Arthropoda</taxon>
        <taxon>Hexapoda</taxon>
        <taxon>Insecta</taxon>
        <taxon>Pterygota</taxon>
        <taxon>Neoptera</taxon>
        <taxon>Endopterygota</taxon>
        <taxon>Diptera</taxon>
        <taxon>Nematocera</taxon>
        <taxon>Culicoidea</taxon>
        <taxon>Culicidae</taxon>
        <taxon>Anophelinae</taxon>
        <taxon>Anopheles</taxon>
        <taxon>Anopheles maculatus group</taxon>
    </lineage>
</organism>